<dbReference type="Proteomes" id="UP001251085">
    <property type="component" value="Unassembled WGS sequence"/>
</dbReference>
<gene>
    <name evidence="1" type="ORF">RM190_23350</name>
</gene>
<sequence>MKSIVMLSIGYLKGIYQYTQNLSLDLPKYYTKDEGNGITSIWVEVDDKLPKDKATFLISNIYADDAGEYGMLGSVTNDSGLVEIPK</sequence>
<accession>A0ABU3EL44</accession>
<organism evidence="1 2">
    <name type="scientific">Paracoccus broussonetiae</name>
    <dbReference type="NCBI Taxonomy" id="3075834"/>
    <lineage>
        <taxon>Bacteria</taxon>
        <taxon>Pseudomonadati</taxon>
        <taxon>Pseudomonadota</taxon>
        <taxon>Alphaproteobacteria</taxon>
        <taxon>Rhodobacterales</taxon>
        <taxon>Paracoccaceae</taxon>
        <taxon>Paracoccus</taxon>
    </lineage>
</organism>
<protein>
    <submittedName>
        <fullName evidence="1">Uncharacterized protein</fullName>
    </submittedName>
</protein>
<dbReference type="RefSeq" id="WP_311761884.1">
    <property type="nucleotide sequence ID" value="NZ_JAVRQI010000065.1"/>
</dbReference>
<keyword evidence="2" id="KW-1185">Reference proteome</keyword>
<feature type="non-terminal residue" evidence="1">
    <location>
        <position position="86"/>
    </location>
</feature>
<name>A0ABU3EL44_9RHOB</name>
<proteinExistence type="predicted"/>
<dbReference type="EMBL" id="JAVRQI010000065">
    <property type="protein sequence ID" value="MDT1064806.1"/>
    <property type="molecule type" value="Genomic_DNA"/>
</dbReference>
<evidence type="ECO:0000313" key="2">
    <source>
        <dbReference type="Proteomes" id="UP001251085"/>
    </source>
</evidence>
<evidence type="ECO:0000313" key="1">
    <source>
        <dbReference type="EMBL" id="MDT1064806.1"/>
    </source>
</evidence>
<reference evidence="2" key="1">
    <citation type="submission" date="2023-07" db="EMBL/GenBank/DDBJ databases">
        <title>Characterization of two Paracoccaceae strains isolated from Phycosphere and proposal of Xinfangfangia lacusdiani sp. nov.</title>
        <authorList>
            <person name="Deng Y."/>
            <person name="Zhang Y.Q."/>
        </authorList>
    </citation>
    <scope>NUCLEOTIDE SEQUENCE [LARGE SCALE GENOMIC DNA]</scope>
    <source>
        <strain evidence="2">CPCC 101403</strain>
    </source>
</reference>
<comment type="caution">
    <text evidence="1">The sequence shown here is derived from an EMBL/GenBank/DDBJ whole genome shotgun (WGS) entry which is preliminary data.</text>
</comment>